<accession>A0A0J9CAZ7</accession>
<feature type="transmembrane region" description="Helical" evidence="7">
    <location>
        <begin position="6"/>
        <end position="26"/>
    </location>
</feature>
<feature type="transmembrane region" description="Helical" evidence="7">
    <location>
        <begin position="118"/>
        <end position="142"/>
    </location>
</feature>
<gene>
    <name evidence="8" type="ORF">HMPREF9470_01402</name>
</gene>
<sequence>MTTVLLTAFSFMLIILIGAYLHMGGILPENAGDVVKRILINVTLPCAIIVNFSKIEVVGAEMLALTVLGIAANVIMIAVGIVITKKKSREAKALHILCLPAYNIGAFCLPFVQSFLPAMGSVAACMFDVGNSVMCTGATYAFASEYLSDNKDGFDVGSFAKRLLSSMPLITYVLMFILSVARFRLPKPVLTLIAPMAAANTFTAMLMIGLLLRFEFQRNYIGDICRILGVRHVAAIVTALAGYYLLPFDIVIRRTLVLVSFAPISAVAPAYTGMCGGDEGKASAANSISILLSVIELTFLLIIMKLY</sequence>
<dbReference type="Pfam" id="PF03547">
    <property type="entry name" value="Mem_trans"/>
    <property type="match status" value="1"/>
</dbReference>
<evidence type="ECO:0000256" key="5">
    <source>
        <dbReference type="ARBA" id="ARBA00022989"/>
    </source>
</evidence>
<feature type="transmembrane region" description="Helical" evidence="7">
    <location>
        <begin position="284"/>
        <end position="304"/>
    </location>
</feature>
<dbReference type="GeneID" id="93166759"/>
<organism evidence="8 9">
    <name type="scientific">[Clostridium] citroniae WAL-19142</name>
    <dbReference type="NCBI Taxonomy" id="742734"/>
    <lineage>
        <taxon>Bacteria</taxon>
        <taxon>Bacillati</taxon>
        <taxon>Bacillota</taxon>
        <taxon>Clostridia</taxon>
        <taxon>Lachnospirales</taxon>
        <taxon>Lachnospiraceae</taxon>
        <taxon>Enterocloster</taxon>
    </lineage>
</organism>
<keyword evidence="5 7" id="KW-1133">Transmembrane helix</keyword>
<evidence type="ECO:0000256" key="4">
    <source>
        <dbReference type="ARBA" id="ARBA00022692"/>
    </source>
</evidence>
<comment type="caution">
    <text evidence="8">The sequence shown here is derived from an EMBL/GenBank/DDBJ whole genome shotgun (WGS) entry which is preliminary data.</text>
</comment>
<dbReference type="PATRIC" id="fig|742734.4.peg.1502"/>
<keyword evidence="6 7" id="KW-0472">Membrane</keyword>
<evidence type="ECO:0008006" key="10">
    <source>
        <dbReference type="Google" id="ProtNLM"/>
    </source>
</evidence>
<dbReference type="PANTHER" id="PTHR36838">
    <property type="entry name" value="AUXIN EFFLUX CARRIER FAMILY PROTEIN"/>
    <property type="match status" value="1"/>
</dbReference>
<feature type="transmembrane region" description="Helical" evidence="7">
    <location>
        <begin position="63"/>
        <end position="82"/>
    </location>
</feature>
<keyword evidence="2" id="KW-0813">Transport</keyword>
<feature type="transmembrane region" description="Helical" evidence="7">
    <location>
        <begin position="163"/>
        <end position="183"/>
    </location>
</feature>
<feature type="transmembrane region" description="Helical" evidence="7">
    <location>
        <begin position="224"/>
        <end position="245"/>
    </location>
</feature>
<proteinExistence type="predicted"/>
<feature type="transmembrane region" description="Helical" evidence="7">
    <location>
        <begin position="94"/>
        <end position="112"/>
    </location>
</feature>
<dbReference type="GO" id="GO:0055085">
    <property type="term" value="P:transmembrane transport"/>
    <property type="evidence" value="ECO:0007669"/>
    <property type="project" value="InterPro"/>
</dbReference>
<evidence type="ECO:0000256" key="1">
    <source>
        <dbReference type="ARBA" id="ARBA00004141"/>
    </source>
</evidence>
<feature type="transmembrane region" description="Helical" evidence="7">
    <location>
        <begin position="251"/>
        <end position="272"/>
    </location>
</feature>
<dbReference type="Proteomes" id="UP000037392">
    <property type="component" value="Unassembled WGS sequence"/>
</dbReference>
<protein>
    <recommendedName>
        <fullName evidence="10">Auxin efflux carrier</fullName>
    </recommendedName>
</protein>
<dbReference type="PANTHER" id="PTHR36838:SF3">
    <property type="entry name" value="TRANSPORTER AUXIN EFFLUX CARRIER EC FAMILY"/>
    <property type="match status" value="1"/>
</dbReference>
<dbReference type="OrthoDB" id="3238334at2"/>
<dbReference type="GO" id="GO:0016020">
    <property type="term" value="C:membrane"/>
    <property type="evidence" value="ECO:0007669"/>
    <property type="project" value="UniProtKB-SubCell"/>
</dbReference>
<evidence type="ECO:0000313" key="8">
    <source>
        <dbReference type="EMBL" id="KMW22333.1"/>
    </source>
</evidence>
<reference evidence="8 9" key="1">
    <citation type="submission" date="2011-04" db="EMBL/GenBank/DDBJ databases">
        <title>The Genome Sequence of Clostridium citroniae WAL-19142.</title>
        <authorList>
            <consortium name="The Broad Institute Genome Sequencing Platform"/>
            <person name="Earl A."/>
            <person name="Ward D."/>
            <person name="Feldgarden M."/>
            <person name="Gevers D."/>
            <person name="Warren Y.A."/>
            <person name="Tyrrell K.L."/>
            <person name="Citron D.M."/>
            <person name="Goldstein E.J."/>
            <person name="Daigneault M."/>
            <person name="Allen-Vercoe E."/>
            <person name="Young S.K."/>
            <person name="Zeng Q."/>
            <person name="Gargeya S."/>
            <person name="Fitzgerald M."/>
            <person name="Haas B."/>
            <person name="Abouelleil A."/>
            <person name="Alvarado L."/>
            <person name="Arachchi H.M."/>
            <person name="Berlin A."/>
            <person name="Brown A."/>
            <person name="Chapman S.B."/>
            <person name="Chen Z."/>
            <person name="Dunbar C."/>
            <person name="Freedman E."/>
            <person name="Gearin G."/>
            <person name="Gellesch M."/>
            <person name="Goldberg J."/>
            <person name="Griggs A."/>
            <person name="Gujja S."/>
            <person name="Heilman E.R."/>
            <person name="Heiman D."/>
            <person name="Howarth C."/>
            <person name="Larson L."/>
            <person name="Lui A."/>
            <person name="MacDonald P.J."/>
            <person name="Mehta T."/>
            <person name="Montmayeur A."/>
            <person name="Murphy C."/>
            <person name="Neiman D."/>
            <person name="Pearson M."/>
            <person name="Priest M."/>
            <person name="Roberts A."/>
            <person name="Saif S."/>
            <person name="Shea T."/>
            <person name="Shenoy N."/>
            <person name="Sisk P."/>
            <person name="Stolte C."/>
            <person name="Sykes S."/>
            <person name="White J."/>
            <person name="Yandava C."/>
            <person name="Wortman J."/>
            <person name="Nusbaum C."/>
            <person name="Birren B."/>
        </authorList>
    </citation>
    <scope>NUCLEOTIDE SEQUENCE [LARGE SCALE GENOMIC DNA]</scope>
    <source>
        <strain evidence="8 9">WAL-19142</strain>
    </source>
</reference>
<evidence type="ECO:0000313" key="9">
    <source>
        <dbReference type="Proteomes" id="UP000037392"/>
    </source>
</evidence>
<feature type="transmembrane region" description="Helical" evidence="7">
    <location>
        <begin position="189"/>
        <end position="212"/>
    </location>
</feature>
<evidence type="ECO:0000256" key="3">
    <source>
        <dbReference type="ARBA" id="ARBA00022475"/>
    </source>
</evidence>
<comment type="subcellular location">
    <subcellularLocation>
        <location evidence="1">Membrane</location>
        <topology evidence="1">Multi-pass membrane protein</topology>
    </subcellularLocation>
</comment>
<name>A0A0J9CAZ7_9FIRM</name>
<evidence type="ECO:0000256" key="7">
    <source>
        <dbReference type="SAM" id="Phobius"/>
    </source>
</evidence>
<evidence type="ECO:0000256" key="6">
    <source>
        <dbReference type="ARBA" id="ARBA00023136"/>
    </source>
</evidence>
<keyword evidence="4 7" id="KW-0812">Transmembrane</keyword>
<keyword evidence="3" id="KW-1003">Cell membrane</keyword>
<dbReference type="RefSeq" id="WP_048929499.1">
    <property type="nucleotide sequence ID" value="NZ_KQ235876.1"/>
</dbReference>
<dbReference type="EMBL" id="ADLK01000010">
    <property type="protein sequence ID" value="KMW22333.1"/>
    <property type="molecule type" value="Genomic_DNA"/>
</dbReference>
<dbReference type="InterPro" id="IPR004776">
    <property type="entry name" value="Mem_transp_PIN-like"/>
</dbReference>
<evidence type="ECO:0000256" key="2">
    <source>
        <dbReference type="ARBA" id="ARBA00022448"/>
    </source>
</evidence>
<dbReference type="AlphaFoldDB" id="A0A0J9CAZ7"/>